<keyword evidence="4" id="KW-0131">Cell cycle</keyword>
<dbReference type="Pfam" id="PF00134">
    <property type="entry name" value="Cyclin_N"/>
    <property type="match status" value="1"/>
</dbReference>
<evidence type="ECO:0000256" key="4">
    <source>
        <dbReference type="ARBA" id="ARBA00023306"/>
    </source>
</evidence>
<keyword evidence="9" id="KW-1185">Reference proteome</keyword>
<evidence type="ECO:0000256" key="3">
    <source>
        <dbReference type="ARBA" id="ARBA00023127"/>
    </source>
</evidence>
<dbReference type="InterPro" id="IPR004367">
    <property type="entry name" value="Cyclin_C-dom"/>
</dbReference>
<accession>A0AAP0IB69</accession>
<dbReference type="Gene3D" id="1.10.472.10">
    <property type="entry name" value="Cyclin-like"/>
    <property type="match status" value="2"/>
</dbReference>
<keyword evidence="2" id="KW-0132">Cell division</keyword>
<dbReference type="SMART" id="SM01332">
    <property type="entry name" value="Cyclin_C"/>
    <property type="match status" value="1"/>
</dbReference>
<comment type="caution">
    <text evidence="8">The sequence shown here is derived from an EMBL/GenBank/DDBJ whole genome shotgun (WGS) entry which is preliminary data.</text>
</comment>
<dbReference type="CDD" id="cd20543">
    <property type="entry name" value="CYCLIN_AtCycD-like_rpt1"/>
    <property type="match status" value="1"/>
</dbReference>
<evidence type="ECO:0000259" key="6">
    <source>
        <dbReference type="SMART" id="SM00385"/>
    </source>
</evidence>
<feature type="domain" description="Cyclin-like" evidence="6">
    <location>
        <begin position="185"/>
        <end position="269"/>
    </location>
</feature>
<feature type="domain" description="Cyclin-like" evidence="6">
    <location>
        <begin position="82"/>
        <end position="168"/>
    </location>
</feature>
<dbReference type="GO" id="GO:0051301">
    <property type="term" value="P:cell division"/>
    <property type="evidence" value="ECO:0007669"/>
    <property type="project" value="UniProtKB-KW"/>
</dbReference>
<evidence type="ECO:0000259" key="7">
    <source>
        <dbReference type="SMART" id="SM01332"/>
    </source>
</evidence>
<dbReference type="Pfam" id="PF02984">
    <property type="entry name" value="Cyclin_C"/>
    <property type="match status" value="1"/>
</dbReference>
<evidence type="ECO:0000256" key="1">
    <source>
        <dbReference type="ARBA" id="ARBA00009065"/>
    </source>
</evidence>
<protein>
    <recommendedName>
        <fullName evidence="10">Cyclin N-terminal domain-containing protein</fullName>
    </recommendedName>
</protein>
<sequence>MEDSAASAAVSLSSLLCTETESCLDESEDESEFFNFNSDDCNLPDTHEYITMLVDREKSSFGIHGSSEVHEWLKCARLDAIKWILEKRAFFGLRFRTAYLSVSYFDRFLSKKCIDNEQSWAIGLLSIACLSIAVKMEECSIPALTEFLVEDYYFESKIIQRMELLILNTLDWRMCSITPFNYLHYFITKISDKSRPRDLAFRAVEFIFAMAKEFGLLDHKPSAIAAAAIFAALDKGLTREMIELKMSLISSCGSQHNEEVLSCYSLMQDIEVEKFEVPEYVISPDLSTIRSSFGNFNEDSAITSVVVGKKRRRLRFDDSDQNCESEKDKQH</sequence>
<evidence type="ECO:0000256" key="5">
    <source>
        <dbReference type="RuleBase" id="RU000383"/>
    </source>
</evidence>
<dbReference type="InterPro" id="IPR006671">
    <property type="entry name" value="Cyclin_N"/>
</dbReference>
<dbReference type="AlphaFoldDB" id="A0AAP0IB69"/>
<gene>
    <name evidence="8" type="ORF">Scep_019612</name>
</gene>
<comment type="similarity">
    <text evidence="1">Belongs to the cyclin family. Cyclin D subfamily.</text>
</comment>
<evidence type="ECO:0000313" key="8">
    <source>
        <dbReference type="EMBL" id="KAK9112093.1"/>
    </source>
</evidence>
<dbReference type="Proteomes" id="UP001419268">
    <property type="component" value="Unassembled WGS sequence"/>
</dbReference>
<dbReference type="InterPro" id="IPR013763">
    <property type="entry name" value="Cyclin-like_dom"/>
</dbReference>
<dbReference type="SMART" id="SM00385">
    <property type="entry name" value="CYCLIN"/>
    <property type="match status" value="2"/>
</dbReference>
<dbReference type="PANTHER" id="PTHR10177">
    <property type="entry name" value="CYCLINS"/>
    <property type="match status" value="1"/>
</dbReference>
<dbReference type="EMBL" id="JBBNAG010000008">
    <property type="protein sequence ID" value="KAK9112093.1"/>
    <property type="molecule type" value="Genomic_DNA"/>
</dbReference>
<reference evidence="8 9" key="1">
    <citation type="submission" date="2024-01" db="EMBL/GenBank/DDBJ databases">
        <title>Genome assemblies of Stephania.</title>
        <authorList>
            <person name="Yang L."/>
        </authorList>
    </citation>
    <scope>NUCLEOTIDE SEQUENCE [LARGE SCALE GENOMIC DNA]</scope>
    <source>
        <strain evidence="8">JXDWG</strain>
        <tissue evidence="8">Leaf</tissue>
    </source>
</reference>
<evidence type="ECO:0000256" key="2">
    <source>
        <dbReference type="ARBA" id="ARBA00022618"/>
    </source>
</evidence>
<name>A0AAP0IB69_9MAGN</name>
<dbReference type="InterPro" id="IPR039361">
    <property type="entry name" value="Cyclin"/>
</dbReference>
<evidence type="ECO:0000313" key="9">
    <source>
        <dbReference type="Proteomes" id="UP001419268"/>
    </source>
</evidence>
<dbReference type="FunFam" id="1.10.472.10:FF:000069">
    <property type="entry name" value="Cyclin-D5-1"/>
    <property type="match status" value="1"/>
</dbReference>
<keyword evidence="3 5" id="KW-0195">Cyclin</keyword>
<dbReference type="InterPro" id="IPR036915">
    <property type="entry name" value="Cyclin-like_sf"/>
</dbReference>
<organism evidence="8 9">
    <name type="scientific">Stephania cephalantha</name>
    <dbReference type="NCBI Taxonomy" id="152367"/>
    <lineage>
        <taxon>Eukaryota</taxon>
        <taxon>Viridiplantae</taxon>
        <taxon>Streptophyta</taxon>
        <taxon>Embryophyta</taxon>
        <taxon>Tracheophyta</taxon>
        <taxon>Spermatophyta</taxon>
        <taxon>Magnoliopsida</taxon>
        <taxon>Ranunculales</taxon>
        <taxon>Menispermaceae</taxon>
        <taxon>Menispermoideae</taxon>
        <taxon>Cissampelideae</taxon>
        <taxon>Stephania</taxon>
    </lineage>
</organism>
<proteinExistence type="inferred from homology"/>
<dbReference type="InterPro" id="IPR048258">
    <property type="entry name" value="Cyclins_cyclin-box"/>
</dbReference>
<evidence type="ECO:0008006" key="10">
    <source>
        <dbReference type="Google" id="ProtNLM"/>
    </source>
</evidence>
<feature type="domain" description="Cyclin C-terminal" evidence="7">
    <location>
        <begin position="177"/>
        <end position="307"/>
    </location>
</feature>
<dbReference type="CDD" id="cd20544">
    <property type="entry name" value="CYCLIN_AtCycD-like_rpt2"/>
    <property type="match status" value="1"/>
</dbReference>
<dbReference type="PROSITE" id="PS00292">
    <property type="entry name" value="CYCLINS"/>
    <property type="match status" value="1"/>
</dbReference>
<dbReference type="SUPFAM" id="SSF47954">
    <property type="entry name" value="Cyclin-like"/>
    <property type="match status" value="2"/>
</dbReference>